<dbReference type="AlphaFoldDB" id="A0A1B6DGG0"/>
<gene>
    <name evidence="3" type="ORF">g.443</name>
</gene>
<keyword evidence="2" id="KW-0732">Signal</keyword>
<feature type="signal peptide" evidence="2">
    <location>
        <begin position="1"/>
        <end position="30"/>
    </location>
</feature>
<feature type="non-terminal residue" evidence="3">
    <location>
        <position position="1"/>
    </location>
</feature>
<sequence length="161" mass="18174">SKYLCVRVCQNMKPCLAIILMGSMSLIVSSLCDENPTSKRNIDYNVPSQRGQSRKISTGSSTNLSHRGPFQGHFYDRNIGRQQSRTPSRRNRPQSLPAPPYAVQMEPLVQYSQRDPLYHQKLDGENITQEIKEDKKHSARIDNEPAGSNIDEISNQYGIPG</sequence>
<feature type="compositionally biased region" description="Polar residues" evidence="1">
    <location>
        <begin position="151"/>
        <end position="161"/>
    </location>
</feature>
<dbReference type="EMBL" id="GEDC01012566">
    <property type="protein sequence ID" value="JAS24732.1"/>
    <property type="molecule type" value="Transcribed_RNA"/>
</dbReference>
<proteinExistence type="predicted"/>
<evidence type="ECO:0000256" key="1">
    <source>
        <dbReference type="SAM" id="MobiDB-lite"/>
    </source>
</evidence>
<feature type="compositionally biased region" description="Polar residues" evidence="1">
    <location>
        <begin position="46"/>
        <end position="65"/>
    </location>
</feature>
<name>A0A1B6DGG0_9HEMI</name>
<accession>A0A1B6DGG0</accession>
<protein>
    <submittedName>
        <fullName evidence="3">Uncharacterized protein</fullName>
    </submittedName>
</protein>
<evidence type="ECO:0000256" key="2">
    <source>
        <dbReference type="SAM" id="SignalP"/>
    </source>
</evidence>
<feature type="non-terminal residue" evidence="3">
    <location>
        <position position="161"/>
    </location>
</feature>
<feature type="compositionally biased region" description="Basic and acidic residues" evidence="1">
    <location>
        <begin position="131"/>
        <end position="143"/>
    </location>
</feature>
<feature type="region of interest" description="Disordered" evidence="1">
    <location>
        <begin position="131"/>
        <end position="161"/>
    </location>
</feature>
<feature type="region of interest" description="Disordered" evidence="1">
    <location>
        <begin position="38"/>
        <end position="105"/>
    </location>
</feature>
<feature type="chain" id="PRO_5008581241" evidence="2">
    <location>
        <begin position="31"/>
        <end position="161"/>
    </location>
</feature>
<organism evidence="3">
    <name type="scientific">Clastoptera arizonana</name>
    <name type="common">Arizona spittle bug</name>
    <dbReference type="NCBI Taxonomy" id="38151"/>
    <lineage>
        <taxon>Eukaryota</taxon>
        <taxon>Metazoa</taxon>
        <taxon>Ecdysozoa</taxon>
        <taxon>Arthropoda</taxon>
        <taxon>Hexapoda</taxon>
        <taxon>Insecta</taxon>
        <taxon>Pterygota</taxon>
        <taxon>Neoptera</taxon>
        <taxon>Paraneoptera</taxon>
        <taxon>Hemiptera</taxon>
        <taxon>Auchenorrhyncha</taxon>
        <taxon>Cercopoidea</taxon>
        <taxon>Clastopteridae</taxon>
        <taxon>Clastoptera</taxon>
    </lineage>
</organism>
<evidence type="ECO:0000313" key="3">
    <source>
        <dbReference type="EMBL" id="JAS24732.1"/>
    </source>
</evidence>
<reference evidence="3" key="1">
    <citation type="submission" date="2015-12" db="EMBL/GenBank/DDBJ databases">
        <title>De novo transcriptome assembly of four potential Pierce s Disease insect vectors from Arizona vineyards.</title>
        <authorList>
            <person name="Tassone E.E."/>
        </authorList>
    </citation>
    <scope>NUCLEOTIDE SEQUENCE</scope>
</reference>